<accession>A0A239BZH5</accession>
<sequence length="116" mass="13198">MKHQEFYTTLAQVYPVLLLALLWDSRYLENLRVRERRHRRDDPVDGVWFWTKGRVRAYTIVLTVLILGGLGTVVLGLAGLFEDSVVLRTSLGGTFVLTLVTLLVRVWGQVVVATRS</sequence>
<keyword evidence="1" id="KW-0812">Transmembrane</keyword>
<dbReference type="OrthoDB" id="3405342at2"/>
<evidence type="ECO:0000256" key="1">
    <source>
        <dbReference type="SAM" id="Phobius"/>
    </source>
</evidence>
<dbReference type="EMBL" id="FZNP01000011">
    <property type="protein sequence ID" value="SNS13069.1"/>
    <property type="molecule type" value="Genomic_DNA"/>
</dbReference>
<organism evidence="2 3">
    <name type="scientific">Actinomadura mexicana</name>
    <dbReference type="NCBI Taxonomy" id="134959"/>
    <lineage>
        <taxon>Bacteria</taxon>
        <taxon>Bacillati</taxon>
        <taxon>Actinomycetota</taxon>
        <taxon>Actinomycetes</taxon>
        <taxon>Streptosporangiales</taxon>
        <taxon>Thermomonosporaceae</taxon>
        <taxon>Actinomadura</taxon>
    </lineage>
</organism>
<dbReference type="Proteomes" id="UP000198420">
    <property type="component" value="Unassembled WGS sequence"/>
</dbReference>
<evidence type="ECO:0008006" key="4">
    <source>
        <dbReference type="Google" id="ProtNLM"/>
    </source>
</evidence>
<evidence type="ECO:0000313" key="2">
    <source>
        <dbReference type="EMBL" id="SNS13069.1"/>
    </source>
</evidence>
<keyword evidence="1" id="KW-0472">Membrane</keyword>
<keyword evidence="1" id="KW-1133">Transmembrane helix</keyword>
<protein>
    <recommendedName>
        <fullName evidence="4">SdpI/YhfL protein family protein</fullName>
    </recommendedName>
</protein>
<dbReference type="AlphaFoldDB" id="A0A239BZH5"/>
<name>A0A239BZH5_9ACTN</name>
<feature type="transmembrane region" description="Helical" evidence="1">
    <location>
        <begin position="57"/>
        <end position="81"/>
    </location>
</feature>
<feature type="transmembrane region" description="Helical" evidence="1">
    <location>
        <begin position="93"/>
        <end position="113"/>
    </location>
</feature>
<dbReference type="RefSeq" id="WP_089314685.1">
    <property type="nucleotide sequence ID" value="NZ_FZNP01000011.1"/>
</dbReference>
<keyword evidence="3" id="KW-1185">Reference proteome</keyword>
<gene>
    <name evidence="2" type="ORF">SAMN06265355_111185</name>
</gene>
<evidence type="ECO:0000313" key="3">
    <source>
        <dbReference type="Proteomes" id="UP000198420"/>
    </source>
</evidence>
<proteinExistence type="predicted"/>
<reference evidence="3" key="1">
    <citation type="submission" date="2017-06" db="EMBL/GenBank/DDBJ databases">
        <authorList>
            <person name="Varghese N."/>
            <person name="Submissions S."/>
        </authorList>
    </citation>
    <scope>NUCLEOTIDE SEQUENCE [LARGE SCALE GENOMIC DNA]</scope>
    <source>
        <strain evidence="3">DSM 44485</strain>
    </source>
</reference>